<dbReference type="GO" id="GO:0009247">
    <property type="term" value="P:glycolipid biosynthetic process"/>
    <property type="evidence" value="ECO:0007669"/>
    <property type="project" value="TreeGrafter"/>
</dbReference>
<keyword evidence="4 6" id="KW-1133">Transmembrane helix</keyword>
<dbReference type="GO" id="GO:0005886">
    <property type="term" value="C:plasma membrane"/>
    <property type="evidence" value="ECO:0007669"/>
    <property type="project" value="TreeGrafter"/>
</dbReference>
<dbReference type="SUPFAM" id="SSF56784">
    <property type="entry name" value="HAD-like"/>
    <property type="match status" value="1"/>
</dbReference>
<protein>
    <submittedName>
        <fullName evidence="7">NoeC protein</fullName>
    </submittedName>
</protein>
<dbReference type="CDD" id="cd07519">
    <property type="entry name" value="HAD_PTase"/>
    <property type="match status" value="1"/>
</dbReference>
<accession>Q8KFZ8</accession>
<evidence type="ECO:0000313" key="7">
    <source>
        <dbReference type="EMBL" id="AAM71420.1"/>
    </source>
</evidence>
<gene>
    <name evidence="7" type="ordered locus">CT0172</name>
</gene>
<comment type="subcellular location">
    <subcellularLocation>
        <location evidence="1">Membrane</location>
        <topology evidence="1">Multi-pass membrane protein</topology>
    </subcellularLocation>
</comment>
<dbReference type="InterPro" id="IPR039653">
    <property type="entry name" value="Prenyltransferase"/>
</dbReference>
<dbReference type="PANTHER" id="PTHR11048:SF5">
    <property type="entry name" value="DECAPRENYL-PHOSPHATE PHOSPHORIBOSYLTRANSFERASE"/>
    <property type="match status" value="1"/>
</dbReference>
<dbReference type="InterPro" id="IPR044878">
    <property type="entry name" value="UbiA_sf"/>
</dbReference>
<organism evidence="7 8">
    <name type="scientific">Chlorobaculum tepidum (strain ATCC 49652 / DSM 12025 / NBRC 103806 / TLS)</name>
    <name type="common">Chlorobium tepidum</name>
    <dbReference type="NCBI Taxonomy" id="194439"/>
    <lineage>
        <taxon>Bacteria</taxon>
        <taxon>Pseudomonadati</taxon>
        <taxon>Chlorobiota</taxon>
        <taxon>Chlorobiia</taxon>
        <taxon>Chlorobiales</taxon>
        <taxon>Chlorobiaceae</taxon>
        <taxon>Chlorobaculum</taxon>
    </lineage>
</organism>
<feature type="transmembrane region" description="Helical" evidence="6">
    <location>
        <begin position="325"/>
        <end position="356"/>
    </location>
</feature>
<evidence type="ECO:0000313" key="8">
    <source>
        <dbReference type="Proteomes" id="UP000001007"/>
    </source>
</evidence>
<dbReference type="PATRIC" id="fig|194439.7.peg.168"/>
<dbReference type="GO" id="GO:0016765">
    <property type="term" value="F:transferase activity, transferring alkyl or aryl (other than methyl) groups"/>
    <property type="evidence" value="ECO:0007669"/>
    <property type="project" value="InterPro"/>
</dbReference>
<dbReference type="Gene3D" id="1.10.357.140">
    <property type="entry name" value="UbiA prenyltransferase"/>
    <property type="match status" value="1"/>
</dbReference>
<dbReference type="InterPro" id="IPR023214">
    <property type="entry name" value="HAD_sf"/>
</dbReference>
<dbReference type="Gene3D" id="3.40.50.1000">
    <property type="entry name" value="HAD superfamily/HAD-like"/>
    <property type="match status" value="1"/>
</dbReference>
<feature type="transmembrane region" description="Helical" evidence="6">
    <location>
        <begin position="283"/>
        <end position="304"/>
    </location>
</feature>
<dbReference type="AlphaFoldDB" id="Q8KFZ8"/>
<dbReference type="RefSeq" id="WP_010931866.1">
    <property type="nucleotide sequence ID" value="NC_002932.3"/>
</dbReference>
<feature type="transmembrane region" description="Helical" evidence="6">
    <location>
        <begin position="384"/>
        <end position="406"/>
    </location>
</feature>
<dbReference type="HOGENOM" id="CLU_029423_2_0_10"/>
<dbReference type="eggNOG" id="COG0560">
    <property type="taxonomic scope" value="Bacteria"/>
</dbReference>
<evidence type="ECO:0000256" key="4">
    <source>
        <dbReference type="ARBA" id="ARBA00022989"/>
    </source>
</evidence>
<feature type="transmembrane region" description="Helical" evidence="6">
    <location>
        <begin position="418"/>
        <end position="437"/>
    </location>
</feature>
<dbReference type="Proteomes" id="UP000001007">
    <property type="component" value="Chromosome"/>
</dbReference>
<dbReference type="InterPro" id="IPR036412">
    <property type="entry name" value="HAD-like_sf"/>
</dbReference>
<dbReference type="EMBL" id="AE006470">
    <property type="protein sequence ID" value="AAM71420.1"/>
    <property type="molecule type" value="Genomic_DNA"/>
</dbReference>
<feature type="transmembrane region" description="Helical" evidence="6">
    <location>
        <begin position="217"/>
        <end position="237"/>
    </location>
</feature>
<dbReference type="Pfam" id="PF12710">
    <property type="entry name" value="HAD"/>
    <property type="match status" value="1"/>
</dbReference>
<evidence type="ECO:0000256" key="5">
    <source>
        <dbReference type="ARBA" id="ARBA00023136"/>
    </source>
</evidence>
<evidence type="ECO:0000256" key="3">
    <source>
        <dbReference type="ARBA" id="ARBA00022692"/>
    </source>
</evidence>
<dbReference type="STRING" id="194439.CT0172"/>
<reference evidence="7 8" key="1">
    <citation type="journal article" date="2002" name="Proc. Natl. Acad. Sci. U.S.A.">
        <title>The complete genome sequence of Chlorobium tepidum TLS, a photosynthetic, anaerobic, green-sulfur bacterium.</title>
        <authorList>
            <person name="Eisen J.A."/>
            <person name="Nelson K.E."/>
            <person name="Paulsen I.T."/>
            <person name="Heidelberg J.F."/>
            <person name="Wu M."/>
            <person name="Dodson R.J."/>
            <person name="Deboy R."/>
            <person name="Gwinn M.L."/>
            <person name="Nelson W.C."/>
            <person name="Haft D.H."/>
            <person name="Hickey E.K."/>
            <person name="Peterson J.D."/>
            <person name="Durkin A.S."/>
            <person name="Kolonay J.L."/>
            <person name="Yang F."/>
            <person name="Holt I."/>
            <person name="Umayam L.A."/>
            <person name="Mason T."/>
            <person name="Brenner M."/>
            <person name="Shea T.P."/>
            <person name="Parksey D."/>
            <person name="Nierman W.C."/>
            <person name="Feldblyum T.V."/>
            <person name="Hansen C.L."/>
            <person name="Craven M.B."/>
            <person name="Radune D."/>
            <person name="Vamathevan J."/>
            <person name="Khouri H."/>
            <person name="White O."/>
            <person name="Gruber T.M."/>
            <person name="Ketchum K.A."/>
            <person name="Venter J.C."/>
            <person name="Tettelin H."/>
            <person name="Bryant D.A."/>
            <person name="Fraser C.M."/>
        </authorList>
    </citation>
    <scope>NUCLEOTIDE SEQUENCE [LARGE SCALE GENOMIC DNA]</scope>
    <source>
        <strain evidence="8">ATCC 49652 / DSM 12025 / NBRC 103806 / TLS</strain>
    </source>
</reference>
<dbReference type="InterPro" id="IPR000537">
    <property type="entry name" value="UbiA_prenyltransferase"/>
</dbReference>
<evidence type="ECO:0000256" key="2">
    <source>
        <dbReference type="ARBA" id="ARBA00022475"/>
    </source>
</evidence>
<dbReference type="EnsemblBacteria" id="AAM71420">
    <property type="protein sequence ID" value="AAM71420"/>
    <property type="gene ID" value="CT0172"/>
</dbReference>
<evidence type="ECO:0000256" key="6">
    <source>
        <dbReference type="SAM" id="Phobius"/>
    </source>
</evidence>
<dbReference type="NCBIfam" id="NF006088">
    <property type="entry name" value="PRK08238.1"/>
    <property type="match status" value="1"/>
</dbReference>
<sequence>MNKPLVVDLDGTLLRSDMLIESVLAYSKKGIRPVFHLPFWLLEGKAILKARLADRVDLSVEVLPYNTEVIDFIKQAKREQRQIVLATGTHKMFAEKIAEHLGLFDLVIATENGINLSARSKRDCLIDQFGEKGFDYIGNSHDDVVVWNAADKTYLADPEPGVKKKMDLQGGVARVFQTRQSSLRTFFRALRPHQWLKNLLLFIPLIASHQLTNITLIADALLAFVLFSMTASSGYLINDLLDLESDRYHPRKRNRPLASGELPILIGLISAPLLFLASLSASLILLSATFTISLVTYYLLSVVYSQYLKKIPLVDTIMLAGLYTVRILAGAFACSIIPTFWILAFSVFFFLSLAMLKRYAELLDLQTKGDTAKTSGRGYYPSDIQIIASLGTASGYLSILVLALYIQDARTIAMYKTHELIWLACPILLFWISRMWMLTHRGQMHDDPVLFAIKDRTSLITATLFACIFFLAILV</sequence>
<keyword evidence="5 6" id="KW-0472">Membrane</keyword>
<dbReference type="OrthoDB" id="9803632at2"/>
<dbReference type="eggNOG" id="COG0382">
    <property type="taxonomic scope" value="Bacteria"/>
</dbReference>
<keyword evidence="3 6" id="KW-0812">Transmembrane</keyword>
<dbReference type="Pfam" id="PF01040">
    <property type="entry name" value="UbiA"/>
    <property type="match status" value="1"/>
</dbReference>
<dbReference type="KEGG" id="cte:CT0172"/>
<feature type="transmembrane region" description="Helical" evidence="6">
    <location>
        <begin position="257"/>
        <end position="277"/>
    </location>
</feature>
<evidence type="ECO:0000256" key="1">
    <source>
        <dbReference type="ARBA" id="ARBA00004141"/>
    </source>
</evidence>
<name>Q8KFZ8_CHLTE</name>
<keyword evidence="8" id="KW-1185">Reference proteome</keyword>
<proteinExistence type="predicted"/>
<dbReference type="PANTHER" id="PTHR11048">
    <property type="entry name" value="PRENYLTRANSFERASES"/>
    <property type="match status" value="1"/>
</dbReference>
<keyword evidence="2" id="KW-1003">Cell membrane</keyword>
<dbReference type="CDD" id="cd13963">
    <property type="entry name" value="PT_UbiA_2"/>
    <property type="match status" value="1"/>
</dbReference>
<feature type="transmembrane region" description="Helical" evidence="6">
    <location>
        <begin position="457"/>
        <end position="474"/>
    </location>
</feature>